<keyword evidence="4" id="KW-1185">Reference proteome</keyword>
<dbReference type="RefSeq" id="WP_203773948.1">
    <property type="nucleotide sequence ID" value="NZ_BAAAYJ010000060.1"/>
</dbReference>
<dbReference type="EMBL" id="BOMQ01000070">
    <property type="protein sequence ID" value="GIE52470.1"/>
    <property type="molecule type" value="Genomic_DNA"/>
</dbReference>
<dbReference type="Proteomes" id="UP000647172">
    <property type="component" value="Unassembled WGS sequence"/>
</dbReference>
<evidence type="ECO:0000259" key="1">
    <source>
        <dbReference type="Pfam" id="PF04738"/>
    </source>
</evidence>
<dbReference type="InterPro" id="IPR006827">
    <property type="entry name" value="Lant_deHydtase_N"/>
</dbReference>
<evidence type="ECO:0008006" key="5">
    <source>
        <dbReference type="Google" id="ProtNLM"/>
    </source>
</evidence>
<proteinExistence type="predicted"/>
<protein>
    <recommendedName>
        <fullName evidence="5">Thiopeptide-type bacteriocin biosynthesis domain-containing protein</fullName>
    </recommendedName>
</protein>
<comment type="caution">
    <text evidence="3">The sequence shown here is derived from an EMBL/GenBank/DDBJ whole genome shotgun (WGS) entry which is preliminary data.</text>
</comment>
<accession>A0A919JNJ3</accession>
<sequence>MYRSVNDALMLRAAVLRPDQLGGWPDLTGSDPTAGWRSWLTETLGIPGFAAALAHASPDLAERATAAISGTLSHTDARRVVLAVMRYLLRATTRATPYGLFAGVAPATASRRGRVRWGAAHRPVARLQASWLAAILDALESDVRLRPHLTVCANNLLVQRAGKVVLEYRAATSDPQGAPTHLRIKANDVIRAALAAAAAPIRWADLIGKLTADGTAPREGVERLIGQMVAQRLLLTSLRPPSTETDPLTHVVDQVEAAAADGGDVADLLDQLRQVRDLKMGHHRAPDEATAGAHLRDLREAVALMRPGHAVGIDLRLDCDLVVPTTVTAEASRAAAALTRLARSTSAGWRDWHARFLDRYGLHALVPVLDVIDAQVGLGYPHGFTGEPTDTASALTDRDQRLLALAQRAALRHEHEVILDDALLEDLAGAAPTEILPTAELTVRVHADSLQAITNGDFHLSIVRASQQAFSTTGRFLDMLGDTTRHQVATRTTDSPPASAGALLAQLSAVTRYTITLDVNRAARVLPYLIPVGEYHAPSPDTIGVDDIAVTADGHRLYLVSISRQRALQPVAVNTVEPVRHAHPLTRFLAEAPVALATRCSPVEWGPAAKTLPFLPALRYGRTLLSPARWLLTAADLPDRTAAWQRWDIALTAWLDAAGCPATVALGVGDQTIGLDLHEPAHRALLRDHLTRSPTALLRVIPDGDAWIGGHRHEIVIPLIATTPRPPAPRLVSPPVSVRAHGVLPGSDHHYLKIYARPEDQTTILNTHLPRLLAGYPGAGRWWFLRHADPEPHLRLRISGLPTEAVTGWTRELAEADLTRRVQWDTDFGEPGRFGSPAAYQATTAVFEADSAAVLAQLAVTGRRPASGWQALTAASMVDIVTAAIGDPTDALRWLIARTRAHRPAPPRSVYDQAIRLANPHDRSAVASLPGGENLMDRWAERHRTLTAWRDHLPAVSAVPPVELLPDLLHLHHVRVAGLDLDSERACLHLARAAALSWTTRSTP</sequence>
<dbReference type="AlphaFoldDB" id="A0A919JNJ3"/>
<organism evidence="3 4">
    <name type="scientific">Actinoplanes nipponensis</name>
    <dbReference type="NCBI Taxonomy" id="135950"/>
    <lineage>
        <taxon>Bacteria</taxon>
        <taxon>Bacillati</taxon>
        <taxon>Actinomycetota</taxon>
        <taxon>Actinomycetes</taxon>
        <taxon>Micromonosporales</taxon>
        <taxon>Micromonosporaceae</taxon>
        <taxon>Actinoplanes</taxon>
    </lineage>
</organism>
<dbReference type="InterPro" id="IPR023809">
    <property type="entry name" value="Thiopep_bacteriocin_synth_dom"/>
</dbReference>
<evidence type="ECO:0000313" key="3">
    <source>
        <dbReference type="EMBL" id="GIE52470.1"/>
    </source>
</evidence>
<dbReference type="Pfam" id="PF04738">
    <property type="entry name" value="Lant_dehydr_N"/>
    <property type="match status" value="1"/>
</dbReference>
<gene>
    <name evidence="3" type="ORF">Ani05nite_60040</name>
</gene>
<dbReference type="NCBIfam" id="TIGR03891">
    <property type="entry name" value="thiopep_ocin"/>
    <property type="match status" value="1"/>
</dbReference>
<feature type="domain" description="Lantibiotic dehydratase N-terminal" evidence="1">
    <location>
        <begin position="47"/>
        <end position="686"/>
    </location>
</feature>
<feature type="domain" description="Thiopeptide-type bacteriocin biosynthesis" evidence="2">
    <location>
        <begin position="750"/>
        <end position="994"/>
    </location>
</feature>
<evidence type="ECO:0000313" key="4">
    <source>
        <dbReference type="Proteomes" id="UP000647172"/>
    </source>
</evidence>
<dbReference type="Pfam" id="PF14028">
    <property type="entry name" value="Lant_dehydr_C"/>
    <property type="match status" value="1"/>
</dbReference>
<evidence type="ECO:0000259" key="2">
    <source>
        <dbReference type="Pfam" id="PF14028"/>
    </source>
</evidence>
<name>A0A919JNJ3_9ACTN</name>
<reference evidence="3" key="1">
    <citation type="submission" date="2021-01" db="EMBL/GenBank/DDBJ databases">
        <title>Whole genome shotgun sequence of Actinoplanes nipponensis NBRC 14063.</title>
        <authorList>
            <person name="Komaki H."/>
            <person name="Tamura T."/>
        </authorList>
    </citation>
    <scope>NUCLEOTIDE SEQUENCE</scope>
    <source>
        <strain evidence="3">NBRC 14063</strain>
    </source>
</reference>